<dbReference type="EMBL" id="FN649086">
    <property type="protein sequence ID" value="CBJ27839.1"/>
    <property type="molecule type" value="Genomic_DNA"/>
</dbReference>
<feature type="compositionally biased region" description="Low complexity" evidence="1">
    <location>
        <begin position="40"/>
        <end position="52"/>
    </location>
</feature>
<keyword evidence="3" id="KW-1185">Reference proteome</keyword>
<dbReference type="OMA" id="HDTAREM"/>
<evidence type="ECO:0000313" key="3">
    <source>
        <dbReference type="Proteomes" id="UP000002630"/>
    </source>
</evidence>
<dbReference type="InterPro" id="IPR012479">
    <property type="entry name" value="SAP30BP"/>
</dbReference>
<accession>D7G7V8</accession>
<evidence type="ECO:0000256" key="1">
    <source>
        <dbReference type="SAM" id="MobiDB-lite"/>
    </source>
</evidence>
<dbReference type="AlphaFoldDB" id="D7G7V8"/>
<proteinExistence type="predicted"/>
<dbReference type="PANTHER" id="PTHR13464">
    <property type="entry name" value="TRANSCRIPTIONAL REGULATOR PROTEIN HCNGP"/>
    <property type="match status" value="1"/>
</dbReference>
<dbReference type="InParanoid" id="D7G7V8"/>
<feature type="region of interest" description="Disordered" evidence="1">
    <location>
        <begin position="1"/>
        <end position="152"/>
    </location>
</feature>
<feature type="compositionally biased region" description="Polar residues" evidence="1">
    <location>
        <begin position="20"/>
        <end position="36"/>
    </location>
</feature>
<dbReference type="GO" id="GO:0005634">
    <property type="term" value="C:nucleus"/>
    <property type="evidence" value="ECO:0007669"/>
    <property type="project" value="TreeGrafter"/>
</dbReference>
<protein>
    <recommendedName>
        <fullName evidence="4">SAP30-binding protein</fullName>
    </recommendedName>
</protein>
<dbReference type="EMBL" id="FN649741">
    <property type="protein sequence ID" value="CBJ27839.1"/>
    <property type="molecule type" value="Genomic_DNA"/>
</dbReference>
<gene>
    <name evidence="2" type="ORF">Esi_0085_0105</name>
</gene>
<evidence type="ECO:0008006" key="4">
    <source>
        <dbReference type="Google" id="ProtNLM"/>
    </source>
</evidence>
<name>D7G7V8_ECTSI</name>
<dbReference type="OrthoDB" id="1714508at2759"/>
<evidence type="ECO:0000313" key="2">
    <source>
        <dbReference type="EMBL" id="CBJ27839.1"/>
    </source>
</evidence>
<feature type="region of interest" description="Disordered" evidence="1">
    <location>
        <begin position="286"/>
        <end position="313"/>
    </location>
</feature>
<dbReference type="GO" id="GO:0006355">
    <property type="term" value="P:regulation of DNA-templated transcription"/>
    <property type="evidence" value="ECO:0007669"/>
    <property type="project" value="InterPro"/>
</dbReference>
<dbReference type="STRING" id="2880.D7G7V8"/>
<reference evidence="2 3" key="1">
    <citation type="journal article" date="2010" name="Nature">
        <title>The Ectocarpus genome and the independent evolution of multicellularity in brown algae.</title>
        <authorList>
            <person name="Cock J.M."/>
            <person name="Sterck L."/>
            <person name="Rouze P."/>
            <person name="Scornet D."/>
            <person name="Allen A.E."/>
            <person name="Amoutzias G."/>
            <person name="Anthouard V."/>
            <person name="Artiguenave F."/>
            <person name="Aury J.M."/>
            <person name="Badger J.H."/>
            <person name="Beszteri B."/>
            <person name="Billiau K."/>
            <person name="Bonnet E."/>
            <person name="Bothwell J.H."/>
            <person name="Bowler C."/>
            <person name="Boyen C."/>
            <person name="Brownlee C."/>
            <person name="Carrano C.J."/>
            <person name="Charrier B."/>
            <person name="Cho G.Y."/>
            <person name="Coelho S.M."/>
            <person name="Collen J."/>
            <person name="Corre E."/>
            <person name="Da Silva C."/>
            <person name="Delage L."/>
            <person name="Delaroque N."/>
            <person name="Dittami S.M."/>
            <person name="Doulbeau S."/>
            <person name="Elias M."/>
            <person name="Farnham G."/>
            <person name="Gachon C.M."/>
            <person name="Gschloessl B."/>
            <person name="Heesch S."/>
            <person name="Jabbari K."/>
            <person name="Jubin C."/>
            <person name="Kawai H."/>
            <person name="Kimura K."/>
            <person name="Kloareg B."/>
            <person name="Kupper F.C."/>
            <person name="Lang D."/>
            <person name="Le Bail A."/>
            <person name="Leblanc C."/>
            <person name="Lerouge P."/>
            <person name="Lohr M."/>
            <person name="Lopez P.J."/>
            <person name="Martens C."/>
            <person name="Maumus F."/>
            <person name="Michel G."/>
            <person name="Miranda-Saavedra D."/>
            <person name="Morales J."/>
            <person name="Moreau H."/>
            <person name="Motomura T."/>
            <person name="Nagasato C."/>
            <person name="Napoli C.A."/>
            <person name="Nelson D.R."/>
            <person name="Nyvall-Collen P."/>
            <person name="Peters A.F."/>
            <person name="Pommier C."/>
            <person name="Potin P."/>
            <person name="Poulain J."/>
            <person name="Quesneville H."/>
            <person name="Read B."/>
            <person name="Rensing S.A."/>
            <person name="Ritter A."/>
            <person name="Rousvoal S."/>
            <person name="Samanta M."/>
            <person name="Samson G."/>
            <person name="Schroeder D.C."/>
            <person name="Segurens B."/>
            <person name="Strittmatter M."/>
            <person name="Tonon T."/>
            <person name="Tregear J.W."/>
            <person name="Valentin K."/>
            <person name="von Dassow P."/>
            <person name="Yamagishi T."/>
            <person name="Van de Peer Y."/>
            <person name="Wincker P."/>
        </authorList>
    </citation>
    <scope>NUCLEOTIDE SEQUENCE [LARGE SCALE GENOMIC DNA]</scope>
    <source>
        <strain evidence="3">Ec32 / CCAP1310/4</strain>
    </source>
</reference>
<sequence length="451" mass="45814">MSLLGLAGYDTDGSDGDEGANNNQRRSPQAENTSGAQEPAAGASGSSNANNALEENSDSRLGESVDEEAGANRELRTGILRASSFDAPAPPSKESRQFFMPLPSPLVKLDNASPSASSPFITYEPPDGTAGGAGAEGEGEGAADDGAKDEGDGDIIKPEYRDMLPPEATGQANPELRAKLQKFLNRMQGDFTKVIKGKKDYGNPAVLAQICRYCSVDDKGTNYPADRMVHPSVYDTKDFHDSLMMQEQRRAKRPKPDEAKAKAAAVAQGAAAVAAAAAAAAPRPAAATGARGSVDAAVPAASGSTRKRGSKWGVAGSSLPFAGQQMQMQAAAPVPMPHMQVAAATAAAAAATAAAAAAAGSGMARAGSVGAGAAAPVSKGRVGFSADPGATAARAGQAALLLNAQVQAAQAEKEAQHRAEAIARVQMIANRAGKAASASTQEPPKKQQRLN</sequence>
<feature type="region of interest" description="Disordered" evidence="1">
    <location>
        <begin position="432"/>
        <end position="451"/>
    </location>
</feature>
<dbReference type="PANTHER" id="PTHR13464:SF0">
    <property type="entry name" value="SAP30-BINDING PROTEIN"/>
    <property type="match status" value="1"/>
</dbReference>
<dbReference type="eggNOG" id="KOG2959">
    <property type="taxonomic scope" value="Eukaryota"/>
</dbReference>
<dbReference type="Proteomes" id="UP000002630">
    <property type="component" value="Linkage Group LG16"/>
</dbReference>
<dbReference type="Pfam" id="PF07818">
    <property type="entry name" value="HCNGP"/>
    <property type="match status" value="1"/>
</dbReference>
<organism evidence="2 3">
    <name type="scientific">Ectocarpus siliculosus</name>
    <name type="common">Brown alga</name>
    <name type="synonym">Conferva siliculosa</name>
    <dbReference type="NCBI Taxonomy" id="2880"/>
    <lineage>
        <taxon>Eukaryota</taxon>
        <taxon>Sar</taxon>
        <taxon>Stramenopiles</taxon>
        <taxon>Ochrophyta</taxon>
        <taxon>PX clade</taxon>
        <taxon>Phaeophyceae</taxon>
        <taxon>Ectocarpales</taxon>
        <taxon>Ectocarpaceae</taxon>
        <taxon>Ectocarpus</taxon>
    </lineage>
</organism>